<evidence type="ECO:0008006" key="5">
    <source>
        <dbReference type="Google" id="ProtNLM"/>
    </source>
</evidence>
<dbReference type="GO" id="GO:0030133">
    <property type="term" value="C:transport vesicle"/>
    <property type="evidence" value="ECO:0007669"/>
    <property type="project" value="TreeGrafter"/>
</dbReference>
<evidence type="ECO:0000313" key="4">
    <source>
        <dbReference type="Proteomes" id="UP000001396"/>
    </source>
</evidence>
<dbReference type="PANTHER" id="PTHR31328:SF2">
    <property type="entry name" value="BIOGENESIS OF LYSOSOME-RELATED ORGANELLES COMPLEX 1 SUBUNIT 6"/>
    <property type="match status" value="1"/>
</dbReference>
<sequence length="254" mass="29239">MTEVDITTNNNNTSTNDDVNNNNNDNNVEDSNNSVNSKKQDSSNNVNVTTGEIEQQQQQQQHPVEQTHNNILTSQQALQLEMNEVSNEMNKAIPQLTEGILLMTKIPLDALTMKLLELQKEQTALLSLMSSENQKLQSVKGVDIIFENKINEYLLKVQTMKKEMSNVKERMTKLQKRAVNLKEKKQQHINNLNERVEKALQRERDLTVKPSPQLVQQQQQQQLQPQKSKESLNTNFDKQTWLDFEVSTLNNNVI</sequence>
<dbReference type="InterPro" id="IPR028119">
    <property type="entry name" value="Snapin/Pallidin/Snn1"/>
</dbReference>
<reference evidence="3 4" key="1">
    <citation type="journal article" date="2011" name="Genome Res.">
        <title>Phylogeny-wide analysis of social amoeba genomes highlights ancient origins for complex intercellular communication.</title>
        <authorList>
            <person name="Heidel A.J."/>
            <person name="Lawal H.M."/>
            <person name="Felder M."/>
            <person name="Schilde C."/>
            <person name="Helps N.R."/>
            <person name="Tunggal B."/>
            <person name="Rivero F."/>
            <person name="John U."/>
            <person name="Schleicher M."/>
            <person name="Eichinger L."/>
            <person name="Platzer M."/>
            <person name="Noegel A.A."/>
            <person name="Schaap P."/>
            <person name="Gloeckner G."/>
        </authorList>
    </citation>
    <scope>NUCLEOTIDE SEQUENCE [LARGE SCALE GENOMIC DNA]</scope>
    <source>
        <strain evidence="4">ATCC 26659 / Pp 5 / PN500</strain>
    </source>
</reference>
<feature type="compositionally biased region" description="Low complexity" evidence="2">
    <location>
        <begin position="7"/>
        <end position="37"/>
    </location>
</feature>
<comment type="caution">
    <text evidence="3">The sequence shown here is derived from an EMBL/GenBank/DDBJ whole genome shotgun (WGS) entry which is preliminary data.</text>
</comment>
<organism evidence="3 4">
    <name type="scientific">Heterostelium pallidum (strain ATCC 26659 / Pp 5 / PN500)</name>
    <name type="common">Cellular slime mold</name>
    <name type="synonym">Polysphondylium pallidum</name>
    <dbReference type="NCBI Taxonomy" id="670386"/>
    <lineage>
        <taxon>Eukaryota</taxon>
        <taxon>Amoebozoa</taxon>
        <taxon>Evosea</taxon>
        <taxon>Eumycetozoa</taxon>
        <taxon>Dictyostelia</taxon>
        <taxon>Acytosteliales</taxon>
        <taxon>Acytosteliaceae</taxon>
        <taxon>Heterostelium</taxon>
    </lineage>
</organism>
<dbReference type="RefSeq" id="XP_020432058.1">
    <property type="nucleotide sequence ID" value="XM_020577610.1"/>
</dbReference>
<keyword evidence="4" id="KW-1185">Reference proteome</keyword>
<feature type="coiled-coil region" evidence="1">
    <location>
        <begin position="150"/>
        <end position="209"/>
    </location>
</feature>
<name>D3BFM4_HETP5</name>
<dbReference type="GeneID" id="31362240"/>
<evidence type="ECO:0000313" key="3">
    <source>
        <dbReference type="EMBL" id="EFA79938.1"/>
    </source>
</evidence>
<gene>
    <name evidence="3" type="ORF">PPL_06759</name>
</gene>
<proteinExistence type="predicted"/>
<evidence type="ECO:0000256" key="2">
    <source>
        <dbReference type="SAM" id="MobiDB-lite"/>
    </source>
</evidence>
<dbReference type="AlphaFoldDB" id="D3BFM4"/>
<dbReference type="Proteomes" id="UP000001396">
    <property type="component" value="Unassembled WGS sequence"/>
</dbReference>
<dbReference type="InParanoid" id="D3BFM4"/>
<keyword evidence="1" id="KW-0175">Coiled coil</keyword>
<dbReference type="OMA" id="IDNAPNI"/>
<dbReference type="GO" id="GO:0031083">
    <property type="term" value="C:BLOC-1 complex"/>
    <property type="evidence" value="ECO:0007669"/>
    <property type="project" value="TreeGrafter"/>
</dbReference>
<protein>
    <recommendedName>
        <fullName evidence="5">Biogenesis of lysosome-related organelles complex 1 subunit 6</fullName>
    </recommendedName>
</protein>
<evidence type="ECO:0000256" key="1">
    <source>
        <dbReference type="SAM" id="Coils"/>
    </source>
</evidence>
<dbReference type="Pfam" id="PF14712">
    <property type="entry name" value="Snapin_Pallidin"/>
    <property type="match status" value="1"/>
</dbReference>
<feature type="region of interest" description="Disordered" evidence="2">
    <location>
        <begin position="1"/>
        <end position="47"/>
    </location>
</feature>
<dbReference type="EMBL" id="ADBJ01000031">
    <property type="protein sequence ID" value="EFA79938.1"/>
    <property type="molecule type" value="Genomic_DNA"/>
</dbReference>
<dbReference type="PANTHER" id="PTHR31328">
    <property type="entry name" value="BIOGENESIS OF LYSOSOME-RELATED ORGANELLES COMPLEX 1 SUBUNIT 6"/>
    <property type="match status" value="1"/>
</dbReference>
<accession>D3BFM4</accession>